<dbReference type="Proteomes" id="UP000038045">
    <property type="component" value="Unplaced"/>
</dbReference>
<feature type="signal peptide" evidence="1">
    <location>
        <begin position="1"/>
        <end position="17"/>
    </location>
</feature>
<accession>A0A0N4ZNI5</accession>
<keyword evidence="1" id="KW-0732">Signal</keyword>
<name>A0A0N4ZNI5_PARTI</name>
<keyword evidence="2" id="KW-1185">Reference proteome</keyword>
<dbReference type="WBParaSite" id="PTRK_0001009800.1">
    <property type="protein sequence ID" value="PTRK_0001009800.1"/>
    <property type="gene ID" value="PTRK_0001009800"/>
</dbReference>
<feature type="chain" id="PRO_5005891992" evidence="1">
    <location>
        <begin position="18"/>
        <end position="183"/>
    </location>
</feature>
<dbReference type="AlphaFoldDB" id="A0A0N4ZNI5"/>
<organism evidence="2 3">
    <name type="scientific">Parastrongyloides trichosuri</name>
    <name type="common">Possum-specific nematode worm</name>
    <dbReference type="NCBI Taxonomy" id="131310"/>
    <lineage>
        <taxon>Eukaryota</taxon>
        <taxon>Metazoa</taxon>
        <taxon>Ecdysozoa</taxon>
        <taxon>Nematoda</taxon>
        <taxon>Chromadorea</taxon>
        <taxon>Rhabditida</taxon>
        <taxon>Tylenchina</taxon>
        <taxon>Panagrolaimomorpha</taxon>
        <taxon>Strongyloidoidea</taxon>
        <taxon>Strongyloididae</taxon>
        <taxon>Parastrongyloides</taxon>
    </lineage>
</organism>
<sequence length="183" mass="22108">MECIIILLLLNISLSIAFLDHGFGSNYDKYYYNIGFFKNYRNIEEVKRIYIISKSLNISKEELTSLHDKFYNFYLIPLTTEINDLIRRQSINIKNEMTEVWNKYKPPSRLLDSLNNITNEEREHFSKLMKNDVWSIMDIIIRGKIYSLPKENDMEDGFKFWSVTKYLLDKWLGKGRYEGWMRW</sequence>
<evidence type="ECO:0000313" key="2">
    <source>
        <dbReference type="Proteomes" id="UP000038045"/>
    </source>
</evidence>
<proteinExistence type="predicted"/>
<protein>
    <submittedName>
        <fullName evidence="3">DUF148 domain-containing protein</fullName>
    </submittedName>
</protein>
<evidence type="ECO:0000256" key="1">
    <source>
        <dbReference type="SAM" id="SignalP"/>
    </source>
</evidence>
<reference evidence="3" key="1">
    <citation type="submission" date="2017-02" db="UniProtKB">
        <authorList>
            <consortium name="WormBaseParasite"/>
        </authorList>
    </citation>
    <scope>IDENTIFICATION</scope>
</reference>
<evidence type="ECO:0000313" key="3">
    <source>
        <dbReference type="WBParaSite" id="PTRK_0001009800.1"/>
    </source>
</evidence>